<evidence type="ECO:0000313" key="2">
    <source>
        <dbReference type="EMBL" id="KAH7156744.1"/>
    </source>
</evidence>
<evidence type="ECO:0000259" key="1">
    <source>
        <dbReference type="SMART" id="SM00382"/>
    </source>
</evidence>
<dbReference type="InterPro" id="IPR003593">
    <property type="entry name" value="AAA+_ATPase"/>
</dbReference>
<comment type="caution">
    <text evidence="2">The sequence shown here is derived from an EMBL/GenBank/DDBJ whole genome shotgun (WGS) entry which is preliminary data.</text>
</comment>
<dbReference type="CDD" id="cd19481">
    <property type="entry name" value="RecA-like_protease"/>
    <property type="match status" value="1"/>
</dbReference>
<reference evidence="2" key="1">
    <citation type="journal article" date="2021" name="Nat. Commun.">
        <title>Genetic determinants of endophytism in the Arabidopsis root mycobiome.</title>
        <authorList>
            <person name="Mesny F."/>
            <person name="Miyauchi S."/>
            <person name="Thiergart T."/>
            <person name="Pickel B."/>
            <person name="Atanasova L."/>
            <person name="Karlsson M."/>
            <person name="Huettel B."/>
            <person name="Barry K.W."/>
            <person name="Haridas S."/>
            <person name="Chen C."/>
            <person name="Bauer D."/>
            <person name="Andreopoulos W."/>
            <person name="Pangilinan J."/>
            <person name="LaButti K."/>
            <person name="Riley R."/>
            <person name="Lipzen A."/>
            <person name="Clum A."/>
            <person name="Drula E."/>
            <person name="Henrissat B."/>
            <person name="Kohler A."/>
            <person name="Grigoriev I.V."/>
            <person name="Martin F.M."/>
            <person name="Hacquard S."/>
        </authorList>
    </citation>
    <scope>NUCLEOTIDE SEQUENCE</scope>
    <source>
        <strain evidence="2">MPI-CAGE-AT-0147</strain>
    </source>
</reference>
<dbReference type="SMART" id="SM00382">
    <property type="entry name" value="AAA"/>
    <property type="match status" value="1"/>
</dbReference>
<dbReference type="InterPro" id="IPR054289">
    <property type="entry name" value="DUF7025"/>
</dbReference>
<organism evidence="2 3">
    <name type="scientific">Dactylonectria macrodidyma</name>
    <dbReference type="NCBI Taxonomy" id="307937"/>
    <lineage>
        <taxon>Eukaryota</taxon>
        <taxon>Fungi</taxon>
        <taxon>Dikarya</taxon>
        <taxon>Ascomycota</taxon>
        <taxon>Pezizomycotina</taxon>
        <taxon>Sordariomycetes</taxon>
        <taxon>Hypocreomycetidae</taxon>
        <taxon>Hypocreales</taxon>
        <taxon>Nectriaceae</taxon>
        <taxon>Dactylonectria</taxon>
    </lineage>
</organism>
<protein>
    <submittedName>
        <fullName evidence="2">P-loop containing nucleoside triphosphate hydrolase protein</fullName>
    </submittedName>
</protein>
<dbReference type="PANTHER" id="PTHR46411:SF2">
    <property type="entry name" value="AAA+ ATPASE DOMAIN-CONTAINING PROTEIN"/>
    <property type="match status" value="1"/>
</dbReference>
<dbReference type="GO" id="GO:0016887">
    <property type="term" value="F:ATP hydrolysis activity"/>
    <property type="evidence" value="ECO:0007669"/>
    <property type="project" value="InterPro"/>
</dbReference>
<dbReference type="InterPro" id="IPR003959">
    <property type="entry name" value="ATPase_AAA_core"/>
</dbReference>
<gene>
    <name evidence="2" type="ORF">EDB81DRAFT_685416</name>
</gene>
<dbReference type="Pfam" id="PF22942">
    <property type="entry name" value="DUF7025"/>
    <property type="match status" value="1"/>
</dbReference>
<dbReference type="AlphaFoldDB" id="A0A9P9F9R0"/>
<dbReference type="InterPro" id="IPR027417">
    <property type="entry name" value="P-loop_NTPase"/>
</dbReference>
<feature type="domain" description="AAA+ ATPase" evidence="1">
    <location>
        <begin position="415"/>
        <end position="542"/>
    </location>
</feature>
<dbReference type="GO" id="GO:0005524">
    <property type="term" value="F:ATP binding"/>
    <property type="evidence" value="ECO:0007669"/>
    <property type="project" value="InterPro"/>
</dbReference>
<dbReference type="EMBL" id="JAGMUV010000005">
    <property type="protein sequence ID" value="KAH7156744.1"/>
    <property type="molecule type" value="Genomic_DNA"/>
</dbReference>
<dbReference type="PANTHER" id="PTHR46411">
    <property type="entry name" value="FAMILY ATPASE, PUTATIVE-RELATED"/>
    <property type="match status" value="1"/>
</dbReference>
<proteinExistence type="predicted"/>
<evidence type="ECO:0000313" key="3">
    <source>
        <dbReference type="Proteomes" id="UP000738349"/>
    </source>
</evidence>
<dbReference type="Gene3D" id="3.40.50.300">
    <property type="entry name" value="P-loop containing nucleotide triphosphate hydrolases"/>
    <property type="match status" value="1"/>
</dbReference>
<dbReference type="OrthoDB" id="10042665at2759"/>
<accession>A0A9P9F9R0</accession>
<dbReference type="Pfam" id="PF00004">
    <property type="entry name" value="AAA"/>
    <property type="match status" value="1"/>
</dbReference>
<dbReference type="Proteomes" id="UP000738349">
    <property type="component" value="Unassembled WGS sequence"/>
</dbReference>
<keyword evidence="3" id="KW-1185">Reference proteome</keyword>
<dbReference type="SUPFAM" id="SSF52540">
    <property type="entry name" value="P-loop containing nucleoside triphosphate hydrolases"/>
    <property type="match status" value="1"/>
</dbReference>
<keyword evidence="2" id="KW-0378">Hydrolase</keyword>
<name>A0A9P9F9R0_9HYPO</name>
<sequence length="627" mass="71391">MGDIAIGASSKDDAAKAEPTKRSRILRYDQVYDIQKSQVRLIKSIKADIKKQSGRKAVLIVRRIIDEKGFHTKTEVDIKSSRVAQVMQEINSDVEDVSLKTKPPVVPLEIFYHNKLALQDTLDEARRVKPPDDDLVADLTETIKFAVEEYATTAANLVPLLDAGEITWELLWTIFPPNVLVYRYHRLVEQDQILKLRAIRQIKRPNKSRYWELSCRIVADDGVKFGQAYEPFLMEIEEFAGARKITDLRIFPLSYHTEAAEIREAALIRGRRFAGLRETRVMETSGPAMFEKRDSRWEPHAYKFNSHGRTIIDPAGFRSFNPNIEFMPDVHKGLSRDNLTEEELLICTPFAFGFCFSNKKWGAFAMSRLLDVKWNDQAFQDLVMDKPAKMLVHSMVKQHSSEDDAFDDIISGKGKGIIALFSGPPGSGKTLTAEAVAEITKRPLYSVSAGDLGIDPQIVDQKLSEILEQSHKWNAVLLLDEADVFLQQRHPQDVKRNALVSIFLRRLEYYQGILILTTNRITQCDTAFESRVHISIQYPDLDEPTRRQIWATFLRRLKETQQNAAVDISDDDVSRLAKIEVNGRQIKNICSGARIMAKEMDEALSMSHFNLVLSVINLGFRVEPLAT</sequence>